<keyword evidence="1" id="KW-1133">Transmembrane helix</keyword>
<gene>
    <name evidence="2" type="ORF">NAEGRDRAFT_73043</name>
</gene>
<feature type="transmembrane region" description="Helical" evidence="1">
    <location>
        <begin position="289"/>
        <end position="310"/>
    </location>
</feature>
<evidence type="ECO:0000313" key="3">
    <source>
        <dbReference type="Proteomes" id="UP000006671"/>
    </source>
</evidence>
<dbReference type="GO" id="GO:0008233">
    <property type="term" value="F:peptidase activity"/>
    <property type="evidence" value="ECO:0007669"/>
    <property type="project" value="InterPro"/>
</dbReference>
<feature type="transmembrane region" description="Helical" evidence="1">
    <location>
        <begin position="183"/>
        <end position="210"/>
    </location>
</feature>
<feature type="transmembrane region" description="Helical" evidence="1">
    <location>
        <begin position="69"/>
        <end position="98"/>
    </location>
</feature>
<dbReference type="InParanoid" id="D2VVJ7"/>
<dbReference type="KEGG" id="ngr:NAEGRDRAFT_73043"/>
<organism evidence="3">
    <name type="scientific">Naegleria gruberi</name>
    <name type="common">Amoeba</name>
    <dbReference type="NCBI Taxonomy" id="5762"/>
    <lineage>
        <taxon>Eukaryota</taxon>
        <taxon>Discoba</taxon>
        <taxon>Heterolobosea</taxon>
        <taxon>Tetramitia</taxon>
        <taxon>Eutetramitia</taxon>
        <taxon>Vahlkampfiidae</taxon>
        <taxon>Naegleria</taxon>
    </lineage>
</organism>
<dbReference type="Pfam" id="PF13367">
    <property type="entry name" value="PrsW-protease"/>
    <property type="match status" value="1"/>
</dbReference>
<dbReference type="OrthoDB" id="125546at2759"/>
<keyword evidence="1" id="KW-0812">Transmembrane</keyword>
<keyword evidence="3" id="KW-1185">Reference proteome</keyword>
<feature type="transmembrane region" description="Helical" evidence="1">
    <location>
        <begin position="230"/>
        <end position="250"/>
    </location>
</feature>
<accession>D2VVJ7</accession>
<dbReference type="Proteomes" id="UP000006671">
    <property type="component" value="Unassembled WGS sequence"/>
</dbReference>
<dbReference type="GeneID" id="8854016"/>
<proteinExistence type="predicted"/>
<dbReference type="AlphaFoldDB" id="D2VVJ7"/>
<evidence type="ECO:0000256" key="1">
    <source>
        <dbReference type="SAM" id="Phobius"/>
    </source>
</evidence>
<dbReference type="RefSeq" id="XP_002671868.1">
    <property type="nucleotide sequence ID" value="XM_002671822.1"/>
</dbReference>
<keyword evidence="1" id="KW-0472">Membrane</keyword>
<evidence type="ECO:0000313" key="2">
    <source>
        <dbReference type="EMBL" id="EFC39124.1"/>
    </source>
</evidence>
<name>D2VVJ7_NAEGR</name>
<protein>
    <submittedName>
        <fullName evidence="2">Predicted protein</fullName>
    </submittedName>
</protein>
<reference evidence="2 3" key="1">
    <citation type="journal article" date="2010" name="Cell">
        <title>The genome of Naegleria gruberi illuminates early eukaryotic versatility.</title>
        <authorList>
            <person name="Fritz-Laylin L.K."/>
            <person name="Prochnik S.E."/>
            <person name="Ginger M.L."/>
            <person name="Dacks J.B."/>
            <person name="Carpenter M.L."/>
            <person name="Field M.C."/>
            <person name="Kuo A."/>
            <person name="Paredez A."/>
            <person name="Chapman J."/>
            <person name="Pham J."/>
            <person name="Shu S."/>
            <person name="Neupane R."/>
            <person name="Cipriano M."/>
            <person name="Mancuso J."/>
            <person name="Tu H."/>
            <person name="Salamov A."/>
            <person name="Lindquist E."/>
            <person name="Shapiro H."/>
            <person name="Lucas S."/>
            <person name="Grigoriev I.V."/>
            <person name="Cande W.Z."/>
            <person name="Fulton C."/>
            <person name="Rokhsar D.S."/>
            <person name="Dawson S.C."/>
        </authorList>
    </citation>
    <scope>NUCLEOTIDE SEQUENCE [LARGE SCALE GENOMIC DNA]</scope>
    <source>
        <strain evidence="2 3">NEG-M</strain>
    </source>
</reference>
<dbReference type="EMBL" id="GG738902">
    <property type="protein sequence ID" value="EFC39124.1"/>
    <property type="molecule type" value="Genomic_DNA"/>
</dbReference>
<dbReference type="InterPro" id="IPR026898">
    <property type="entry name" value="PrsW"/>
</dbReference>
<dbReference type="OMA" id="YDFILMI"/>
<dbReference type="VEuPathDB" id="AmoebaDB:NAEGRDRAFT_73043"/>
<feature type="transmembrane region" description="Helical" evidence="1">
    <location>
        <begin position="45"/>
        <end position="63"/>
    </location>
</feature>
<sequence>MPNTDSHTDDHSEDLELGSFGGDHISEPSTLAPHQDLVNQKLGPCLYFTIIPLLSLLLIPLFFKLSFHVLWSGILSVIPVFLFEIIASILLISIMHGLKIITVDSSSMIQSVETQLENLSFVWKLLFGVLQSFFVSSLVEEVAKALLALKLTSGGSFFSSCFKLENQTEKLFYHSHCHPLPPMVYSALAALGLSTVENIGFILVVCLKIYILTSGASQQMVILQFGAMTVIGRILLALPLHTLSGCLVGLRIAQYKIRLETQHLTEVPIFIESRYQDRQANGTSTLRKIWINLSFFCYVIYQPLIFHGLYDFILMIDLHFTLVTQSRDLHALEISQIITQSDESEDEFFTSTN</sequence>